<dbReference type="Pfam" id="PF00041">
    <property type="entry name" value="fn3"/>
    <property type="match status" value="1"/>
</dbReference>
<dbReference type="InterPro" id="IPR003961">
    <property type="entry name" value="FN3_dom"/>
</dbReference>
<organism evidence="2 3">
    <name type="scientific">Chryseobacterium endophyticum</name>
    <dbReference type="NCBI Taxonomy" id="1854762"/>
    <lineage>
        <taxon>Bacteria</taxon>
        <taxon>Pseudomonadati</taxon>
        <taxon>Bacteroidota</taxon>
        <taxon>Flavobacteriia</taxon>
        <taxon>Flavobacteriales</taxon>
        <taxon>Weeksellaceae</taxon>
        <taxon>Chryseobacterium group</taxon>
        <taxon>Chryseobacterium</taxon>
    </lineage>
</organism>
<dbReference type="SUPFAM" id="SSF49265">
    <property type="entry name" value="Fibronectin type III"/>
    <property type="match status" value="1"/>
</dbReference>
<dbReference type="RefSeq" id="WP_345766189.1">
    <property type="nucleotide sequence ID" value="NZ_CP154834.1"/>
</dbReference>
<proteinExistence type="predicted"/>
<dbReference type="InterPro" id="IPR036116">
    <property type="entry name" value="FN3_sf"/>
</dbReference>
<dbReference type="Proteomes" id="UP001463665">
    <property type="component" value="Chromosome"/>
</dbReference>
<keyword evidence="3" id="KW-1185">Reference proteome</keyword>
<dbReference type="AlphaFoldDB" id="A0AAU6WMN7"/>
<feature type="domain" description="Fibronectin type-III" evidence="1">
    <location>
        <begin position="289"/>
        <end position="383"/>
    </location>
</feature>
<protein>
    <submittedName>
        <fullName evidence="2">Fibronectin type III domain-containing protein</fullName>
    </submittedName>
</protein>
<name>A0AAU6WMN7_9FLAO</name>
<gene>
    <name evidence="2" type="ORF">AAFP95_19305</name>
</gene>
<dbReference type="EMBL" id="CP154834">
    <property type="protein sequence ID" value="XAO73829.1"/>
    <property type="molecule type" value="Genomic_DNA"/>
</dbReference>
<evidence type="ECO:0000313" key="2">
    <source>
        <dbReference type="EMBL" id="XAO73829.1"/>
    </source>
</evidence>
<dbReference type="CDD" id="cd00063">
    <property type="entry name" value="FN3"/>
    <property type="match status" value="1"/>
</dbReference>
<accession>A0AAU6WMN7</accession>
<evidence type="ECO:0000313" key="3">
    <source>
        <dbReference type="Proteomes" id="UP001463665"/>
    </source>
</evidence>
<dbReference type="PROSITE" id="PS50853">
    <property type="entry name" value="FN3"/>
    <property type="match status" value="1"/>
</dbReference>
<reference evidence="2 3" key="1">
    <citation type="submission" date="2024-04" db="EMBL/GenBank/DDBJ databases">
        <title>Genome sequencing and assembly of rice foliar adapted Chryseobacterium endophyticum OsEnb-ALM-A6.</title>
        <authorList>
            <person name="Kumar S."/>
            <person name="Javed M."/>
            <person name="Chouhan V."/>
            <person name="Charishma K."/>
            <person name="Patel A."/>
            <person name="Kumar M."/>
            <person name="Sahu K.P."/>
            <person name="Kumar A."/>
        </authorList>
    </citation>
    <scope>NUCLEOTIDE SEQUENCE [LARGE SCALE GENOMIC DNA]</scope>
    <source>
        <strain evidence="2 3">OsEnb-ALM-A6</strain>
    </source>
</reference>
<dbReference type="InterPro" id="IPR013783">
    <property type="entry name" value="Ig-like_fold"/>
</dbReference>
<sequence length="424" mass="44814">MKKLYPFNQALKLSTIERDPGKKTRLSFFKFLTALAAFVLSPNQNCKAQIIAYTFSQSSSVYTPVANETVLAAATDNTATLNLNSVVSAVNIPFAFSFNGTSYTSLNVSSNGFITFGSVAPSPFYTSPISGTTSYQGAISAWGRDISSFYNIGGKTGKISYGVTGNAPNREFIIQWTNFRPNASTVSTIVYSFSFQIRLKETSNIIQMAYDQGSYLAGSTTVNGTAEIGIRGASNAEFNNRLNPTTAVFSASGAGTAGNSAQAFNTVGTVPGMPPADLVYTWTPPSCYTPTGISVNNLTSVSAILSWNASASLPGGYDIYYSTSSAAPTSSTAPTVSNVPGTSYQINNLNPLTTYYAWVRSNCGSGNVSVWSLDPMIFTTKCSNPPAAPTVNGATIYPNHQAILTANPSSSANYSWYDAPNGAT</sequence>
<evidence type="ECO:0000259" key="1">
    <source>
        <dbReference type="PROSITE" id="PS50853"/>
    </source>
</evidence>
<dbReference type="Gene3D" id="2.60.40.10">
    <property type="entry name" value="Immunoglobulins"/>
    <property type="match status" value="1"/>
</dbReference>
<dbReference type="SMART" id="SM00060">
    <property type="entry name" value="FN3"/>
    <property type="match status" value="1"/>
</dbReference>